<comment type="cofactor">
    <cofactor evidence="1">
        <name>FAD</name>
        <dbReference type="ChEBI" id="CHEBI:57692"/>
    </cofactor>
</comment>
<gene>
    <name evidence="6" type="ORF">VL20_2727</name>
</gene>
<protein>
    <submittedName>
        <fullName evidence="6">NADH dehydrogenase</fullName>
    </submittedName>
</protein>
<evidence type="ECO:0000313" key="6">
    <source>
        <dbReference type="EMBL" id="AKV67786.1"/>
    </source>
</evidence>
<dbReference type="GO" id="GO:0003955">
    <property type="term" value="F:NAD(P)H dehydrogenase (quinone) activity"/>
    <property type="evidence" value="ECO:0007669"/>
    <property type="project" value="TreeGrafter"/>
</dbReference>
<evidence type="ECO:0000256" key="3">
    <source>
        <dbReference type="ARBA" id="ARBA00022630"/>
    </source>
</evidence>
<dbReference type="AlphaFoldDB" id="A0A0K1S1E7"/>
<proteinExistence type="inferred from homology"/>
<dbReference type="PANTHER" id="PTHR42913:SF4">
    <property type="entry name" value="ALTERNATIVE NAD(P)H-UBIQUINONE OXIDOREDUCTASE C1, CHLOROPLASTIC_MITOCHONDRIAL"/>
    <property type="match status" value="1"/>
</dbReference>
<dbReference type="Proteomes" id="UP000068167">
    <property type="component" value="Chromosome"/>
</dbReference>
<keyword evidence="7" id="KW-1185">Reference proteome</keyword>
<sequence length="91" mass="10294">MALQQSDYCAWNIWASFHDQPALPFRYQPLGEMLTLGIDEATISGLGLQLAGPLAHLTRRLVYLYRLPTLNHQIAVAFNWITQPLLSLISE</sequence>
<dbReference type="InterPro" id="IPR051169">
    <property type="entry name" value="NADH-Q_oxidoreductase"/>
</dbReference>
<dbReference type="KEGG" id="mpk:VL20_2727"/>
<name>A0A0K1S1E7_9CHRO</name>
<evidence type="ECO:0000256" key="5">
    <source>
        <dbReference type="ARBA" id="ARBA00023002"/>
    </source>
</evidence>
<reference evidence="6 7" key="1">
    <citation type="journal article" date="2016" name="Stand. Genomic Sci.">
        <title>Complete genome sequence and genomic characterization of Microcystis panniformis FACHB 1757 by third-generation sequencing.</title>
        <authorList>
            <person name="Zhang J.Y."/>
            <person name="Guan R."/>
            <person name="Zhang H.J."/>
            <person name="Li H."/>
            <person name="Xiao P."/>
            <person name="Yu G.L."/>
            <person name="Du L."/>
            <person name="Cao D.M."/>
            <person name="Zhu B.C."/>
            <person name="Li R.H."/>
            <person name="Lu Z.H."/>
        </authorList>
    </citation>
    <scope>NUCLEOTIDE SEQUENCE [LARGE SCALE GENOMIC DNA]</scope>
    <source>
        <strain evidence="6 7">FACHB-1757</strain>
    </source>
</reference>
<dbReference type="PANTHER" id="PTHR42913">
    <property type="entry name" value="APOPTOSIS-INDUCING FACTOR 1"/>
    <property type="match status" value="1"/>
</dbReference>
<evidence type="ECO:0000256" key="2">
    <source>
        <dbReference type="ARBA" id="ARBA00005272"/>
    </source>
</evidence>
<dbReference type="EMBL" id="CP011339">
    <property type="protein sequence ID" value="AKV67786.1"/>
    <property type="molecule type" value="Genomic_DNA"/>
</dbReference>
<keyword evidence="4" id="KW-0274">FAD</keyword>
<comment type="similarity">
    <text evidence="2">Belongs to the NADH dehydrogenase family.</text>
</comment>
<evidence type="ECO:0000256" key="4">
    <source>
        <dbReference type="ARBA" id="ARBA00022827"/>
    </source>
</evidence>
<dbReference type="Gene3D" id="3.50.50.100">
    <property type="match status" value="1"/>
</dbReference>
<organism evidence="6 7">
    <name type="scientific">Microcystis panniformis FACHB-1757</name>
    <dbReference type="NCBI Taxonomy" id="1638788"/>
    <lineage>
        <taxon>Bacteria</taxon>
        <taxon>Bacillati</taxon>
        <taxon>Cyanobacteriota</taxon>
        <taxon>Cyanophyceae</taxon>
        <taxon>Oscillatoriophycideae</taxon>
        <taxon>Chroococcales</taxon>
        <taxon>Microcystaceae</taxon>
        <taxon>Microcystis</taxon>
    </lineage>
</organism>
<dbReference type="GO" id="GO:0019646">
    <property type="term" value="P:aerobic electron transport chain"/>
    <property type="evidence" value="ECO:0007669"/>
    <property type="project" value="TreeGrafter"/>
</dbReference>
<evidence type="ECO:0000256" key="1">
    <source>
        <dbReference type="ARBA" id="ARBA00001974"/>
    </source>
</evidence>
<keyword evidence="5" id="KW-0560">Oxidoreductase</keyword>
<accession>A0A0K1S1E7</accession>
<evidence type="ECO:0000313" key="7">
    <source>
        <dbReference type="Proteomes" id="UP000068167"/>
    </source>
</evidence>
<dbReference type="PATRIC" id="fig|1638788.3.peg.2737"/>
<keyword evidence="3" id="KW-0285">Flavoprotein</keyword>